<evidence type="ECO:0000256" key="10">
    <source>
        <dbReference type="SAM" id="Phobius"/>
    </source>
</evidence>
<evidence type="ECO:0000256" key="7">
    <source>
        <dbReference type="ARBA" id="ARBA00022777"/>
    </source>
</evidence>
<proteinExistence type="predicted"/>
<name>A0A5C1AMH9_9BACT</name>
<dbReference type="Pfam" id="PF00512">
    <property type="entry name" value="HisKA"/>
    <property type="match status" value="1"/>
</dbReference>
<dbReference type="Pfam" id="PF00672">
    <property type="entry name" value="HAMP"/>
    <property type="match status" value="1"/>
</dbReference>
<evidence type="ECO:0000256" key="2">
    <source>
        <dbReference type="ARBA" id="ARBA00004370"/>
    </source>
</evidence>
<dbReference type="CDD" id="cd00082">
    <property type="entry name" value="HisKA"/>
    <property type="match status" value="1"/>
</dbReference>
<dbReference type="Pfam" id="PF02518">
    <property type="entry name" value="HATPase_c"/>
    <property type="match status" value="1"/>
</dbReference>
<feature type="transmembrane region" description="Helical" evidence="10">
    <location>
        <begin position="165"/>
        <end position="188"/>
    </location>
</feature>
<dbReference type="KEGG" id="lrs:PX52LOC_06234"/>
<evidence type="ECO:0000256" key="8">
    <source>
        <dbReference type="ARBA" id="ARBA00022989"/>
    </source>
</evidence>
<evidence type="ECO:0000256" key="3">
    <source>
        <dbReference type="ARBA" id="ARBA00012438"/>
    </source>
</evidence>
<keyword evidence="8 10" id="KW-1133">Transmembrane helix</keyword>
<feature type="domain" description="Histidine kinase" evidence="11">
    <location>
        <begin position="250"/>
        <end position="459"/>
    </location>
</feature>
<dbReference type="PROSITE" id="PS50109">
    <property type="entry name" value="HIS_KIN"/>
    <property type="match status" value="1"/>
</dbReference>
<dbReference type="SMART" id="SM00387">
    <property type="entry name" value="HATPase_c"/>
    <property type="match status" value="1"/>
</dbReference>
<dbReference type="Gene3D" id="3.30.565.10">
    <property type="entry name" value="Histidine kinase-like ATPase, C-terminal domain"/>
    <property type="match status" value="1"/>
</dbReference>
<evidence type="ECO:0000256" key="6">
    <source>
        <dbReference type="ARBA" id="ARBA00022692"/>
    </source>
</evidence>
<dbReference type="GO" id="GO:0000155">
    <property type="term" value="F:phosphorelay sensor kinase activity"/>
    <property type="evidence" value="ECO:0007669"/>
    <property type="project" value="InterPro"/>
</dbReference>
<dbReference type="InterPro" id="IPR005467">
    <property type="entry name" value="His_kinase_dom"/>
</dbReference>
<dbReference type="SUPFAM" id="SSF55874">
    <property type="entry name" value="ATPase domain of HSP90 chaperone/DNA topoisomerase II/histidine kinase"/>
    <property type="match status" value="1"/>
</dbReference>
<evidence type="ECO:0000256" key="5">
    <source>
        <dbReference type="ARBA" id="ARBA00022679"/>
    </source>
</evidence>
<evidence type="ECO:0000256" key="1">
    <source>
        <dbReference type="ARBA" id="ARBA00000085"/>
    </source>
</evidence>
<evidence type="ECO:0000256" key="4">
    <source>
        <dbReference type="ARBA" id="ARBA00022553"/>
    </source>
</evidence>
<feature type="transmembrane region" description="Helical" evidence="10">
    <location>
        <begin position="6"/>
        <end position="28"/>
    </location>
</feature>
<dbReference type="InterPro" id="IPR003594">
    <property type="entry name" value="HATPase_dom"/>
</dbReference>
<keyword evidence="10" id="KW-0472">Membrane</keyword>
<sequence length="459" mass="49043">MSIRARLLTCLVPGFAVVCVVVGIVVFVTTKRGLEADLDARLAEITGMARTAMRTPAVDGRPAPGIRGMTLDRFVSRDEFSTTGEYFQLWGPDGGTERKSPNLGAAGLPYPTEFSREGAVSECTLPNGDTVRIRAVRLIQTGGRGTVDFAVAASRKDVDLRMSRLVVELVVGGVACCAALSGLLALALKVALRPLAKLGERAAAMDAESLDQRFPTESMPAEVRPIVARLNDLLARLEQGFERERRFSGDLAHELRTPLAAIRTTSEVAAKWPEQAGTEDFREIADLAARLQQTVDTLLTLARTEASAAGVSREPVELAPLVRECAALSGRMAAERNITVVESLQSGVELESDPRLLRIIVTNLVSNAVEYAPPGSRVTLACGEGARMLAVTNPAPGLSTADLTHLFDRLWRKDTSRSDHTHSGLGLAVAQSCAVALGLELVAELDPDGTLSMSLLRAK</sequence>
<dbReference type="InterPro" id="IPR036890">
    <property type="entry name" value="HATPase_C_sf"/>
</dbReference>
<dbReference type="AlphaFoldDB" id="A0A5C1AMH9"/>
<evidence type="ECO:0000256" key="9">
    <source>
        <dbReference type="ARBA" id="ARBA00023012"/>
    </source>
</evidence>
<keyword evidence="5" id="KW-0808">Transferase</keyword>
<gene>
    <name evidence="13" type="ORF">PX52LOC_06234</name>
</gene>
<dbReference type="EMBL" id="CP042425">
    <property type="protein sequence ID" value="QEL19176.1"/>
    <property type="molecule type" value="Genomic_DNA"/>
</dbReference>
<dbReference type="InterPro" id="IPR036097">
    <property type="entry name" value="HisK_dim/P_sf"/>
</dbReference>
<organism evidence="13 14">
    <name type="scientific">Limnoglobus roseus</name>
    <dbReference type="NCBI Taxonomy" id="2598579"/>
    <lineage>
        <taxon>Bacteria</taxon>
        <taxon>Pseudomonadati</taxon>
        <taxon>Planctomycetota</taxon>
        <taxon>Planctomycetia</taxon>
        <taxon>Gemmatales</taxon>
        <taxon>Gemmataceae</taxon>
        <taxon>Limnoglobus</taxon>
    </lineage>
</organism>
<dbReference type="Proteomes" id="UP000324974">
    <property type="component" value="Chromosome"/>
</dbReference>
<reference evidence="14" key="1">
    <citation type="submission" date="2019-08" db="EMBL/GenBank/DDBJ databases">
        <title>Limnoglobus roseus gen. nov., sp. nov., a novel freshwater planctomycete with a giant genome from the family Gemmataceae.</title>
        <authorList>
            <person name="Kulichevskaya I.S."/>
            <person name="Naumoff D.G."/>
            <person name="Miroshnikov K."/>
            <person name="Ivanova A."/>
            <person name="Philippov D.A."/>
            <person name="Hakobyan A."/>
            <person name="Rijpstra I.C."/>
            <person name="Sinninghe Damste J.S."/>
            <person name="Liesack W."/>
            <person name="Dedysh S.N."/>
        </authorList>
    </citation>
    <scope>NUCLEOTIDE SEQUENCE [LARGE SCALE GENOMIC DNA]</scope>
    <source>
        <strain evidence="14">PX52</strain>
    </source>
</reference>
<dbReference type="InterPro" id="IPR003661">
    <property type="entry name" value="HisK_dim/P_dom"/>
</dbReference>
<accession>A0A5C1AMH9</accession>
<dbReference type="SUPFAM" id="SSF47384">
    <property type="entry name" value="Homodimeric domain of signal transducing histidine kinase"/>
    <property type="match status" value="1"/>
</dbReference>
<keyword evidence="4" id="KW-0597">Phosphoprotein</keyword>
<evidence type="ECO:0000259" key="12">
    <source>
        <dbReference type="PROSITE" id="PS50885"/>
    </source>
</evidence>
<dbReference type="Gene3D" id="1.10.287.130">
    <property type="match status" value="1"/>
</dbReference>
<comment type="catalytic activity">
    <reaction evidence="1">
        <text>ATP + protein L-histidine = ADP + protein N-phospho-L-histidine.</text>
        <dbReference type="EC" id="2.7.13.3"/>
    </reaction>
</comment>
<dbReference type="PANTHER" id="PTHR45436">
    <property type="entry name" value="SENSOR HISTIDINE KINASE YKOH"/>
    <property type="match status" value="1"/>
</dbReference>
<keyword evidence="6 10" id="KW-0812">Transmembrane</keyword>
<dbReference type="SMART" id="SM00388">
    <property type="entry name" value="HisKA"/>
    <property type="match status" value="1"/>
</dbReference>
<keyword evidence="14" id="KW-1185">Reference proteome</keyword>
<evidence type="ECO:0000259" key="11">
    <source>
        <dbReference type="PROSITE" id="PS50109"/>
    </source>
</evidence>
<dbReference type="SMART" id="SM00304">
    <property type="entry name" value="HAMP"/>
    <property type="match status" value="1"/>
</dbReference>
<dbReference type="InterPro" id="IPR050428">
    <property type="entry name" value="TCS_sensor_his_kinase"/>
</dbReference>
<evidence type="ECO:0000313" key="14">
    <source>
        <dbReference type="Proteomes" id="UP000324974"/>
    </source>
</evidence>
<evidence type="ECO:0000313" key="13">
    <source>
        <dbReference type="EMBL" id="QEL19176.1"/>
    </source>
</evidence>
<protein>
    <recommendedName>
        <fullName evidence="3">histidine kinase</fullName>
        <ecNumber evidence="3">2.7.13.3</ecNumber>
    </recommendedName>
</protein>
<dbReference type="RefSeq" id="WP_149113602.1">
    <property type="nucleotide sequence ID" value="NZ_CP042425.1"/>
</dbReference>
<feature type="domain" description="HAMP" evidence="12">
    <location>
        <begin position="189"/>
        <end position="242"/>
    </location>
</feature>
<dbReference type="GO" id="GO:0016020">
    <property type="term" value="C:membrane"/>
    <property type="evidence" value="ECO:0007669"/>
    <property type="project" value="UniProtKB-SubCell"/>
</dbReference>
<dbReference type="OrthoDB" id="9786919at2"/>
<dbReference type="InterPro" id="IPR003660">
    <property type="entry name" value="HAMP_dom"/>
</dbReference>
<keyword evidence="7 13" id="KW-0418">Kinase</keyword>
<dbReference type="PANTHER" id="PTHR45436:SF5">
    <property type="entry name" value="SENSOR HISTIDINE KINASE TRCS"/>
    <property type="match status" value="1"/>
</dbReference>
<dbReference type="PROSITE" id="PS50885">
    <property type="entry name" value="HAMP"/>
    <property type="match status" value="1"/>
</dbReference>
<keyword evidence="9" id="KW-0902">Two-component regulatory system</keyword>
<comment type="subcellular location">
    <subcellularLocation>
        <location evidence="2">Membrane</location>
    </subcellularLocation>
</comment>
<dbReference type="EC" id="2.7.13.3" evidence="3"/>